<dbReference type="GO" id="GO:0016874">
    <property type="term" value="F:ligase activity"/>
    <property type="evidence" value="ECO:0007669"/>
    <property type="project" value="UniProtKB-KW"/>
</dbReference>
<evidence type="ECO:0000256" key="16">
    <source>
        <dbReference type="PROSITE-ProRule" id="PRU00209"/>
    </source>
</evidence>
<keyword evidence="10 15" id="KW-0460">Magnesium</keyword>
<evidence type="ECO:0000256" key="2">
    <source>
        <dbReference type="ARBA" id="ARBA00008653"/>
    </source>
</evidence>
<dbReference type="Gene3D" id="3.30.56.10">
    <property type="match status" value="2"/>
</dbReference>
<evidence type="ECO:0000256" key="11">
    <source>
        <dbReference type="ARBA" id="ARBA00022884"/>
    </source>
</evidence>
<organism evidence="20 21">
    <name type="scientific">Fodinicola feengrottensis</name>
    <dbReference type="NCBI Taxonomy" id="435914"/>
    <lineage>
        <taxon>Bacteria</taxon>
        <taxon>Bacillati</taxon>
        <taxon>Actinomycetota</taxon>
        <taxon>Actinomycetes</taxon>
        <taxon>Mycobacteriales</taxon>
        <taxon>Fodinicola</taxon>
    </lineage>
</organism>
<keyword evidence="8 15" id="KW-0547">Nucleotide-binding</keyword>
<dbReference type="Pfam" id="PF03147">
    <property type="entry name" value="FDX-ACB"/>
    <property type="match status" value="1"/>
</dbReference>
<dbReference type="InterPro" id="IPR033714">
    <property type="entry name" value="tRNA_bind_bactPheRS"/>
</dbReference>
<evidence type="ECO:0000256" key="9">
    <source>
        <dbReference type="ARBA" id="ARBA00022840"/>
    </source>
</evidence>
<dbReference type="InterPro" id="IPR045864">
    <property type="entry name" value="aa-tRNA-synth_II/BPL/LPL"/>
</dbReference>
<dbReference type="SUPFAM" id="SSF46955">
    <property type="entry name" value="Putative DNA-binding domain"/>
    <property type="match status" value="1"/>
</dbReference>
<dbReference type="InterPro" id="IPR041616">
    <property type="entry name" value="PheRS_beta_core"/>
</dbReference>
<dbReference type="InterPro" id="IPR005146">
    <property type="entry name" value="B3/B4_tRNA-bd"/>
</dbReference>
<dbReference type="InterPro" id="IPR045060">
    <property type="entry name" value="Phe-tRNA-ligase_IIc_bsu"/>
</dbReference>
<evidence type="ECO:0000313" key="21">
    <source>
        <dbReference type="Proteomes" id="UP001500618"/>
    </source>
</evidence>
<dbReference type="NCBIfam" id="TIGR00472">
    <property type="entry name" value="pheT_bact"/>
    <property type="match status" value="1"/>
</dbReference>
<keyword evidence="9 15" id="KW-0067">ATP-binding</keyword>
<feature type="domain" description="B5" evidence="19">
    <location>
        <begin position="408"/>
        <end position="483"/>
    </location>
</feature>
<feature type="domain" description="FDX-ACB" evidence="18">
    <location>
        <begin position="734"/>
        <end position="827"/>
    </location>
</feature>
<dbReference type="EC" id="6.1.1.20" evidence="15"/>
<comment type="catalytic activity">
    <reaction evidence="14 15">
        <text>tRNA(Phe) + L-phenylalanine + ATP = L-phenylalanyl-tRNA(Phe) + AMP + diphosphate + H(+)</text>
        <dbReference type="Rhea" id="RHEA:19413"/>
        <dbReference type="Rhea" id="RHEA-COMP:9668"/>
        <dbReference type="Rhea" id="RHEA-COMP:9699"/>
        <dbReference type="ChEBI" id="CHEBI:15378"/>
        <dbReference type="ChEBI" id="CHEBI:30616"/>
        <dbReference type="ChEBI" id="CHEBI:33019"/>
        <dbReference type="ChEBI" id="CHEBI:58095"/>
        <dbReference type="ChEBI" id="CHEBI:78442"/>
        <dbReference type="ChEBI" id="CHEBI:78531"/>
        <dbReference type="ChEBI" id="CHEBI:456215"/>
        <dbReference type="EC" id="6.1.1.20"/>
    </reaction>
</comment>
<dbReference type="Gene3D" id="3.30.930.10">
    <property type="entry name" value="Bira Bifunctional Protein, Domain 2"/>
    <property type="match status" value="1"/>
</dbReference>
<keyword evidence="7 15" id="KW-0479">Metal-binding</keyword>
<comment type="cofactor">
    <cofactor evidence="15">
        <name>Mg(2+)</name>
        <dbReference type="ChEBI" id="CHEBI:18420"/>
    </cofactor>
    <text evidence="15">Binds 2 magnesium ions per tetramer.</text>
</comment>
<dbReference type="InterPro" id="IPR020825">
    <property type="entry name" value="Phe-tRNA_synthase-like_B3/B4"/>
</dbReference>
<sequence>MRVPLSWLVEAVPALAGRPATEVVDLLERIGVEVDEIVSTGPADVAGLVVGEVLSFEVLEGFKKPIRWAQLRVSTKDSDDAVRGIVCGAQNFAAQDRVVVALPGSMLPGGFAITARKTYGKTSDGMICSARELGLGDDHTGIMVLPPETEIGADAVELLGLHDDVLVTEPTPDRGYQLSVRGLGRELAAVLDEDFADPGDIELPAGAEPAFSVRIEDPLGCDRFSYRVLRGFDPAAPSPLWMRARLSKAGVRPISLAVDVTNYVMLQTGQPMHAYDLDKLASPIVVRRAAAGESMVTLDDVKRDFLGDEDLLITDAERIQGLAGVMGGAYSEISAATTDVLLEAAHFDSVTISRAIRRHALLSEAGRRFERGVDPAMGPVAIALASELLTTYGGAHAEGGIGSVGSPTPLPAVEIDPAGVSRLVGVDYDTATVARRLSQVGCAVAESAGLLTVTPPTWRADLIELADLAEEVARIDGYDRIEPVLPAAPAGRGLTRRQRRRRAVSRSLAYGGYVEVPSFPFQSAEVLDGLRVPADDERRRLVRMANPLSADQSYLRSSLLPGLLATVVRNVGRGLGDVSAYECGLTFTEPVGGRQPAPVLPGARRPTAQELAAQDAALPIQREHVAVAAAGAVEPAGWWGKGREFSWTDVMDAVRVIASAAEVDITVSAAEQSPWHPGRCAAISVDGQVVGYAGELHPAVCEALELPRRTVAAELDLTSILDAGEPDPSAPKVSGYPPATQDVALTVPSTAPAAEVEAALRDGAGELLEDVRLFDVYVGEQLGEGRKSLAYKLRFRAPDRTLTVEEATAARQAAVAEASRRCGAVLRG</sequence>
<dbReference type="PROSITE" id="PS50886">
    <property type="entry name" value="TRBD"/>
    <property type="match status" value="1"/>
</dbReference>
<comment type="caution">
    <text evidence="20">The sequence shown here is derived from an EMBL/GenBank/DDBJ whole genome shotgun (WGS) entry which is preliminary data.</text>
</comment>
<dbReference type="Gene3D" id="2.40.50.140">
    <property type="entry name" value="Nucleic acid-binding proteins"/>
    <property type="match status" value="1"/>
</dbReference>
<dbReference type="Proteomes" id="UP001500618">
    <property type="component" value="Unassembled WGS sequence"/>
</dbReference>
<evidence type="ECO:0000256" key="10">
    <source>
        <dbReference type="ARBA" id="ARBA00022842"/>
    </source>
</evidence>
<dbReference type="SMART" id="SM00896">
    <property type="entry name" value="FDX-ACB"/>
    <property type="match status" value="1"/>
</dbReference>
<dbReference type="Pfam" id="PF03483">
    <property type="entry name" value="B3_4"/>
    <property type="match status" value="1"/>
</dbReference>
<feature type="domain" description="TRNA-binding" evidence="17">
    <location>
        <begin position="42"/>
        <end position="156"/>
    </location>
</feature>
<keyword evidence="12 15" id="KW-0648">Protein biosynthesis</keyword>
<dbReference type="SUPFAM" id="SSF54991">
    <property type="entry name" value="Anticodon-binding domain of PheRS"/>
    <property type="match status" value="1"/>
</dbReference>
<keyword evidence="21" id="KW-1185">Reference proteome</keyword>
<evidence type="ECO:0000256" key="7">
    <source>
        <dbReference type="ARBA" id="ARBA00022723"/>
    </source>
</evidence>
<dbReference type="PROSITE" id="PS51447">
    <property type="entry name" value="FDX_ACB"/>
    <property type="match status" value="1"/>
</dbReference>
<dbReference type="InterPro" id="IPR009061">
    <property type="entry name" value="DNA-bd_dom_put_sf"/>
</dbReference>
<comment type="subcellular location">
    <subcellularLocation>
        <location evidence="1 15">Cytoplasm</location>
    </subcellularLocation>
</comment>
<feature type="binding site" evidence="15">
    <location>
        <position position="467"/>
    </location>
    <ligand>
        <name>Mg(2+)</name>
        <dbReference type="ChEBI" id="CHEBI:18420"/>
        <note>shared with alpha subunit</note>
    </ligand>
</feature>
<dbReference type="SUPFAM" id="SSF55681">
    <property type="entry name" value="Class II aaRS and biotin synthetases"/>
    <property type="match status" value="1"/>
</dbReference>
<protein>
    <recommendedName>
        <fullName evidence="15">Phenylalanine--tRNA ligase beta subunit</fullName>
        <ecNumber evidence="15">6.1.1.20</ecNumber>
    </recommendedName>
    <alternativeName>
        <fullName evidence="15">Phenylalanyl-tRNA synthetase beta subunit</fullName>
        <shortName evidence="15">PheRS</shortName>
    </alternativeName>
</protein>
<dbReference type="SUPFAM" id="SSF50249">
    <property type="entry name" value="Nucleic acid-binding proteins"/>
    <property type="match status" value="1"/>
</dbReference>
<evidence type="ECO:0000256" key="14">
    <source>
        <dbReference type="ARBA" id="ARBA00049255"/>
    </source>
</evidence>
<keyword evidence="13 15" id="KW-0030">Aminoacyl-tRNA synthetase</keyword>
<evidence type="ECO:0000256" key="8">
    <source>
        <dbReference type="ARBA" id="ARBA00022741"/>
    </source>
</evidence>
<evidence type="ECO:0000256" key="5">
    <source>
        <dbReference type="ARBA" id="ARBA00022555"/>
    </source>
</evidence>
<dbReference type="InterPro" id="IPR036690">
    <property type="entry name" value="Fdx_antiC-bd_sf"/>
</dbReference>
<dbReference type="SMART" id="SM00874">
    <property type="entry name" value="B5"/>
    <property type="match status" value="1"/>
</dbReference>
<dbReference type="Gene3D" id="3.30.70.380">
    <property type="entry name" value="Ferrodoxin-fold anticodon-binding domain"/>
    <property type="match status" value="1"/>
</dbReference>
<evidence type="ECO:0000256" key="3">
    <source>
        <dbReference type="ARBA" id="ARBA00011209"/>
    </source>
</evidence>
<evidence type="ECO:0000256" key="15">
    <source>
        <dbReference type="HAMAP-Rule" id="MF_00283"/>
    </source>
</evidence>
<dbReference type="CDD" id="cd00769">
    <property type="entry name" value="PheRS_beta_core"/>
    <property type="match status" value="1"/>
</dbReference>
<dbReference type="InterPro" id="IPR004532">
    <property type="entry name" value="Phe-tRNA-ligase_IIc_bsu_bact"/>
</dbReference>
<evidence type="ECO:0000256" key="4">
    <source>
        <dbReference type="ARBA" id="ARBA00022490"/>
    </source>
</evidence>
<accession>A0ABN2H9G2</accession>
<dbReference type="PANTHER" id="PTHR10947">
    <property type="entry name" value="PHENYLALANYL-TRNA SYNTHETASE BETA CHAIN AND LEUCINE-RICH REPEAT-CONTAINING PROTEIN 47"/>
    <property type="match status" value="1"/>
</dbReference>
<feature type="binding site" evidence="15">
    <location>
        <position position="471"/>
    </location>
    <ligand>
        <name>Mg(2+)</name>
        <dbReference type="ChEBI" id="CHEBI:18420"/>
        <note>shared with alpha subunit</note>
    </ligand>
</feature>
<feature type="binding site" evidence="15">
    <location>
        <position position="461"/>
    </location>
    <ligand>
        <name>Mg(2+)</name>
        <dbReference type="ChEBI" id="CHEBI:18420"/>
        <note>shared with alpha subunit</note>
    </ligand>
</feature>
<dbReference type="RefSeq" id="WP_344311456.1">
    <property type="nucleotide sequence ID" value="NZ_BAAANY010000012.1"/>
</dbReference>
<dbReference type="EMBL" id="BAAANY010000012">
    <property type="protein sequence ID" value="GAA1683965.1"/>
    <property type="molecule type" value="Genomic_DNA"/>
</dbReference>
<dbReference type="InterPro" id="IPR002547">
    <property type="entry name" value="tRNA-bd_dom"/>
</dbReference>
<dbReference type="InterPro" id="IPR005121">
    <property type="entry name" value="Fdx_antiC-bd"/>
</dbReference>
<dbReference type="HAMAP" id="MF_00283">
    <property type="entry name" value="Phe_tRNA_synth_beta1"/>
    <property type="match status" value="1"/>
</dbReference>
<feature type="binding site" evidence="15">
    <location>
        <position position="470"/>
    </location>
    <ligand>
        <name>Mg(2+)</name>
        <dbReference type="ChEBI" id="CHEBI:18420"/>
        <note>shared with alpha subunit</note>
    </ligand>
</feature>
<keyword evidence="11 16" id="KW-0694">RNA-binding</keyword>
<dbReference type="SMART" id="SM00873">
    <property type="entry name" value="B3_4"/>
    <property type="match status" value="1"/>
</dbReference>
<gene>
    <name evidence="15 20" type="primary">pheT</name>
    <name evidence="20" type="ORF">GCM10009765_36680</name>
</gene>
<evidence type="ECO:0000259" key="19">
    <source>
        <dbReference type="PROSITE" id="PS51483"/>
    </source>
</evidence>
<evidence type="ECO:0000256" key="1">
    <source>
        <dbReference type="ARBA" id="ARBA00004496"/>
    </source>
</evidence>
<evidence type="ECO:0000259" key="18">
    <source>
        <dbReference type="PROSITE" id="PS51447"/>
    </source>
</evidence>
<evidence type="ECO:0000256" key="6">
    <source>
        <dbReference type="ARBA" id="ARBA00022598"/>
    </source>
</evidence>
<dbReference type="PROSITE" id="PS51483">
    <property type="entry name" value="B5"/>
    <property type="match status" value="1"/>
</dbReference>
<dbReference type="Pfam" id="PF17759">
    <property type="entry name" value="tRNA_synthFbeta"/>
    <property type="match status" value="1"/>
</dbReference>
<keyword evidence="4 15" id="KW-0963">Cytoplasm</keyword>
<dbReference type="PANTHER" id="PTHR10947:SF0">
    <property type="entry name" value="PHENYLALANINE--TRNA LIGASE BETA SUBUNIT"/>
    <property type="match status" value="1"/>
</dbReference>
<evidence type="ECO:0000259" key="17">
    <source>
        <dbReference type="PROSITE" id="PS50886"/>
    </source>
</evidence>
<dbReference type="CDD" id="cd02796">
    <property type="entry name" value="tRNA_bind_bactPheRS"/>
    <property type="match status" value="1"/>
</dbReference>
<evidence type="ECO:0000313" key="20">
    <source>
        <dbReference type="EMBL" id="GAA1683965.1"/>
    </source>
</evidence>
<comment type="similarity">
    <text evidence="2 15">Belongs to the phenylalanyl-tRNA synthetase beta subunit family. Type 1 subfamily.</text>
</comment>
<dbReference type="Gene3D" id="3.50.40.10">
    <property type="entry name" value="Phenylalanyl-trna Synthetase, Chain B, domain 3"/>
    <property type="match status" value="1"/>
</dbReference>
<dbReference type="Pfam" id="PF03484">
    <property type="entry name" value="B5"/>
    <property type="match status" value="1"/>
</dbReference>
<dbReference type="InterPro" id="IPR005147">
    <property type="entry name" value="tRNA_synthase_B5-dom"/>
</dbReference>
<keyword evidence="5 16" id="KW-0820">tRNA-binding</keyword>
<dbReference type="Pfam" id="PF01588">
    <property type="entry name" value="tRNA_bind"/>
    <property type="match status" value="1"/>
</dbReference>
<comment type="subunit">
    <text evidence="3 15">Tetramer of two alpha and two beta subunits.</text>
</comment>
<evidence type="ECO:0000256" key="13">
    <source>
        <dbReference type="ARBA" id="ARBA00023146"/>
    </source>
</evidence>
<reference evidence="20 21" key="1">
    <citation type="journal article" date="2019" name="Int. J. Syst. Evol. Microbiol.">
        <title>The Global Catalogue of Microorganisms (GCM) 10K type strain sequencing project: providing services to taxonomists for standard genome sequencing and annotation.</title>
        <authorList>
            <consortium name="The Broad Institute Genomics Platform"/>
            <consortium name="The Broad Institute Genome Sequencing Center for Infectious Disease"/>
            <person name="Wu L."/>
            <person name="Ma J."/>
        </authorList>
    </citation>
    <scope>NUCLEOTIDE SEQUENCE [LARGE SCALE GENOMIC DNA]</scope>
    <source>
        <strain evidence="20 21">JCM 14718</strain>
    </source>
</reference>
<keyword evidence="6 15" id="KW-0436">Ligase</keyword>
<proteinExistence type="inferred from homology"/>
<name>A0ABN2H9G2_9ACTN</name>
<dbReference type="SUPFAM" id="SSF56037">
    <property type="entry name" value="PheT/TilS domain"/>
    <property type="match status" value="1"/>
</dbReference>
<dbReference type="InterPro" id="IPR012340">
    <property type="entry name" value="NA-bd_OB-fold"/>
</dbReference>
<evidence type="ECO:0000256" key="12">
    <source>
        <dbReference type="ARBA" id="ARBA00022917"/>
    </source>
</evidence>